<evidence type="ECO:0000256" key="2">
    <source>
        <dbReference type="ARBA" id="ARBA00005167"/>
    </source>
</evidence>
<evidence type="ECO:0000256" key="1">
    <source>
        <dbReference type="ARBA" id="ARBA00004496"/>
    </source>
</evidence>
<feature type="binding site" evidence="10">
    <location>
        <position position="166"/>
    </location>
    <ligand>
        <name>Fe cation</name>
        <dbReference type="ChEBI" id="CHEBI:24875"/>
        <label>1</label>
    </ligand>
</feature>
<dbReference type="PANTHER" id="PTHR12588:SF12">
    <property type="entry name" value="INOSITOL OXYGENASE 1"/>
    <property type="match status" value="1"/>
</dbReference>
<gene>
    <name evidence="13" type="ORF">CASFOL_029418</name>
</gene>
<feature type="region of interest" description="Disordered" evidence="12">
    <location>
        <begin position="107"/>
        <end position="133"/>
    </location>
</feature>
<comment type="subcellular location">
    <subcellularLocation>
        <location evidence="1 11">Cytoplasm</location>
    </subcellularLocation>
</comment>
<dbReference type="AlphaFoldDB" id="A0ABD3CA16"/>
<evidence type="ECO:0000256" key="5">
    <source>
        <dbReference type="ARBA" id="ARBA00022490"/>
    </source>
</evidence>
<dbReference type="Pfam" id="PF05153">
    <property type="entry name" value="MIOX"/>
    <property type="match status" value="1"/>
</dbReference>
<evidence type="ECO:0000256" key="11">
    <source>
        <dbReference type="RuleBase" id="RU367039"/>
    </source>
</evidence>
<dbReference type="EC" id="1.13.99.1" evidence="4 11"/>
<comment type="pathway">
    <text evidence="2 11">Polyol metabolism; myo-inositol degradation into D-glucuronate; D-glucuronate from myo-inositol: step 1/1.</text>
</comment>
<comment type="catalytic activity">
    <reaction evidence="11">
        <text>myo-inositol + O2 = D-glucuronate + H2O + H(+)</text>
        <dbReference type="Rhea" id="RHEA:23696"/>
        <dbReference type="ChEBI" id="CHEBI:15377"/>
        <dbReference type="ChEBI" id="CHEBI:15378"/>
        <dbReference type="ChEBI" id="CHEBI:15379"/>
        <dbReference type="ChEBI" id="CHEBI:17268"/>
        <dbReference type="ChEBI" id="CHEBI:58720"/>
        <dbReference type="EC" id="1.13.99.1"/>
    </reaction>
</comment>
<evidence type="ECO:0000256" key="3">
    <source>
        <dbReference type="ARBA" id="ARBA00005286"/>
    </source>
</evidence>
<dbReference type="SUPFAM" id="SSF109604">
    <property type="entry name" value="HD-domain/PDEase-like"/>
    <property type="match status" value="1"/>
</dbReference>
<comment type="cofactor">
    <cofactor evidence="10 11">
        <name>Fe cation</name>
        <dbReference type="ChEBI" id="CHEBI:24875"/>
    </cofactor>
    <text evidence="10 11">Binds 2 iron ions per subunit.</text>
</comment>
<name>A0ABD3CA16_9LAMI</name>
<evidence type="ECO:0000313" key="13">
    <source>
        <dbReference type="EMBL" id="KAL3626675.1"/>
    </source>
</evidence>
<dbReference type="GO" id="GO:0019853">
    <property type="term" value="P:L-ascorbic acid biosynthetic process"/>
    <property type="evidence" value="ECO:0007669"/>
    <property type="project" value="UniProtKB-KW"/>
</dbReference>
<evidence type="ECO:0000256" key="4">
    <source>
        <dbReference type="ARBA" id="ARBA00011919"/>
    </source>
</evidence>
<evidence type="ECO:0000256" key="10">
    <source>
        <dbReference type="PIRSR" id="PIRSR607828-2"/>
    </source>
</evidence>
<keyword evidence="8 11" id="KW-0560">Oxidoreductase</keyword>
<evidence type="ECO:0000313" key="14">
    <source>
        <dbReference type="Proteomes" id="UP001632038"/>
    </source>
</evidence>
<proteinExistence type="inferred from homology"/>
<keyword evidence="14" id="KW-1185">Reference proteome</keyword>
<dbReference type="GO" id="GO:0050113">
    <property type="term" value="F:inositol oxygenase activity"/>
    <property type="evidence" value="ECO:0007669"/>
    <property type="project" value="UniProtKB-UniRule"/>
</dbReference>
<evidence type="ECO:0000256" key="9">
    <source>
        <dbReference type="ARBA" id="ARBA00023004"/>
    </source>
</evidence>
<dbReference type="EMBL" id="JAVIJP010000046">
    <property type="protein sequence ID" value="KAL3626675.1"/>
    <property type="molecule type" value="Genomic_DNA"/>
</dbReference>
<dbReference type="InterPro" id="IPR007828">
    <property type="entry name" value="Inositol_oxygenase"/>
</dbReference>
<dbReference type="PANTHER" id="PTHR12588">
    <property type="entry name" value="MYOINOSITOL OXYGENASE"/>
    <property type="match status" value="1"/>
</dbReference>
<feature type="binding site" evidence="10">
    <location>
        <position position="199"/>
    </location>
    <ligand>
        <name>Fe cation</name>
        <dbReference type="ChEBI" id="CHEBI:24875"/>
        <label>1</label>
    </ligand>
</feature>
<dbReference type="GO" id="GO:0005737">
    <property type="term" value="C:cytoplasm"/>
    <property type="evidence" value="ECO:0007669"/>
    <property type="project" value="UniProtKB-SubCell"/>
</dbReference>
<dbReference type="Proteomes" id="UP001632038">
    <property type="component" value="Unassembled WGS sequence"/>
</dbReference>
<dbReference type="GO" id="GO:0046872">
    <property type="term" value="F:metal ion binding"/>
    <property type="evidence" value="ECO:0007669"/>
    <property type="project" value="UniProtKB-KW"/>
</dbReference>
<keyword evidence="5 11" id="KW-0963">Cytoplasm</keyword>
<keyword evidence="6" id="KW-0060">Ascorbate biosynthesis</keyword>
<keyword evidence="9 10" id="KW-0408">Iron</keyword>
<protein>
    <recommendedName>
        <fullName evidence="4 11">Inositol oxygenase</fullName>
        <ecNumber evidence="4 11">1.13.99.1</ecNumber>
    </recommendedName>
    <alternativeName>
        <fullName evidence="11">Myo-inositol oxygenase</fullName>
    </alternativeName>
</protein>
<evidence type="ECO:0000256" key="7">
    <source>
        <dbReference type="ARBA" id="ARBA00022723"/>
    </source>
</evidence>
<accession>A0ABD3CA16</accession>
<keyword evidence="7 10" id="KW-0479">Metal-binding</keyword>
<comment type="similarity">
    <text evidence="3 11">Belongs to the myo-inositol oxygenase family.</text>
</comment>
<evidence type="ECO:0000256" key="8">
    <source>
        <dbReference type="ARBA" id="ARBA00023002"/>
    </source>
</evidence>
<reference evidence="14" key="1">
    <citation type="journal article" date="2024" name="IScience">
        <title>Strigolactones Initiate the Formation of Haustorium-like Structures in Castilleja.</title>
        <authorList>
            <person name="Buerger M."/>
            <person name="Peterson D."/>
            <person name="Chory J."/>
        </authorList>
    </citation>
    <scope>NUCLEOTIDE SEQUENCE [LARGE SCALE GENOMIC DNA]</scope>
</reference>
<evidence type="ECO:0000256" key="6">
    <source>
        <dbReference type="ARBA" id="ARBA00022644"/>
    </source>
</evidence>
<comment type="caution">
    <text evidence="13">The sequence shown here is derived from an EMBL/GenBank/DDBJ whole genome shotgun (WGS) entry which is preliminary data.</text>
</comment>
<dbReference type="GO" id="GO:0019310">
    <property type="term" value="P:inositol catabolic process"/>
    <property type="evidence" value="ECO:0007669"/>
    <property type="project" value="UniProtKB-UniRule"/>
</dbReference>
<evidence type="ECO:0000256" key="12">
    <source>
        <dbReference type="SAM" id="MobiDB-lite"/>
    </source>
</evidence>
<sequence>MGAVTSSVAAKFAFFPPNPASYEVTVVEGTGKLRMTEVAEHENVDVLKVKTKRGTEIVAVYVKNLAAKLTLLYSHGNAAVLGQMYELFSELSIHLRVNLMGEPVEVEAGKKKRRKGPRKAQANPPARQTSTSTADAIAEKGCGLNNVAKENKSTLPSAGLFVIRYHSFYALHRSGAYKHLMNEEDEENLKWLQIFNKYDLYSKSKVRVDVEKVKLLITFLSFKSIFQQS</sequence>
<organism evidence="13 14">
    <name type="scientific">Castilleja foliolosa</name>
    <dbReference type="NCBI Taxonomy" id="1961234"/>
    <lineage>
        <taxon>Eukaryota</taxon>
        <taxon>Viridiplantae</taxon>
        <taxon>Streptophyta</taxon>
        <taxon>Embryophyta</taxon>
        <taxon>Tracheophyta</taxon>
        <taxon>Spermatophyta</taxon>
        <taxon>Magnoliopsida</taxon>
        <taxon>eudicotyledons</taxon>
        <taxon>Gunneridae</taxon>
        <taxon>Pentapetalae</taxon>
        <taxon>asterids</taxon>
        <taxon>lamiids</taxon>
        <taxon>Lamiales</taxon>
        <taxon>Orobanchaceae</taxon>
        <taxon>Pedicularideae</taxon>
        <taxon>Castillejinae</taxon>
        <taxon>Castilleja</taxon>
    </lineage>
</organism>